<evidence type="ECO:0000313" key="2">
    <source>
        <dbReference type="Proteomes" id="UP000265742"/>
    </source>
</evidence>
<dbReference type="Gene3D" id="3.40.50.300">
    <property type="entry name" value="P-loop containing nucleotide triphosphate hydrolases"/>
    <property type="match status" value="1"/>
</dbReference>
<reference evidence="2" key="1">
    <citation type="submission" date="2018-09" db="EMBL/GenBank/DDBJ databases">
        <authorList>
            <person name="Kim I."/>
        </authorList>
    </citation>
    <scope>NUCLEOTIDE SEQUENCE [LARGE SCALE GENOMIC DNA]</scope>
    <source>
        <strain evidence="2">DD4a</strain>
    </source>
</reference>
<gene>
    <name evidence="1" type="ORF">D1781_06820</name>
</gene>
<proteinExistence type="predicted"/>
<protein>
    <submittedName>
        <fullName evidence="1">Uncharacterized protein</fullName>
    </submittedName>
</protein>
<dbReference type="PANTHER" id="PTHR37807:SF3">
    <property type="entry name" value="OS07G0160300 PROTEIN"/>
    <property type="match status" value="1"/>
</dbReference>
<dbReference type="Pfam" id="PF13671">
    <property type="entry name" value="AAA_33"/>
    <property type="match status" value="1"/>
</dbReference>
<name>A0A3A1U7Q5_9MICO</name>
<comment type="caution">
    <text evidence="1">The sequence shown here is derived from an EMBL/GenBank/DDBJ whole genome shotgun (WGS) entry which is preliminary data.</text>
</comment>
<dbReference type="EMBL" id="QXTG01000001">
    <property type="protein sequence ID" value="RIX31078.1"/>
    <property type="molecule type" value="Genomic_DNA"/>
</dbReference>
<dbReference type="OrthoDB" id="3819922at2"/>
<dbReference type="CDD" id="cd01983">
    <property type="entry name" value="SIMIBI"/>
    <property type="match status" value="1"/>
</dbReference>
<organism evidence="1 2">
    <name type="scientific">Amnibacterium setariae</name>
    <dbReference type="NCBI Taxonomy" id="2306585"/>
    <lineage>
        <taxon>Bacteria</taxon>
        <taxon>Bacillati</taxon>
        <taxon>Actinomycetota</taxon>
        <taxon>Actinomycetes</taxon>
        <taxon>Micrococcales</taxon>
        <taxon>Microbacteriaceae</taxon>
        <taxon>Amnibacterium</taxon>
    </lineage>
</organism>
<accession>A0A3A1U7Q5</accession>
<dbReference type="Proteomes" id="UP000265742">
    <property type="component" value="Unassembled WGS sequence"/>
</dbReference>
<dbReference type="PANTHER" id="PTHR37807">
    <property type="entry name" value="OS07G0160300 PROTEIN"/>
    <property type="match status" value="1"/>
</dbReference>
<evidence type="ECO:0000313" key="1">
    <source>
        <dbReference type="EMBL" id="RIX31078.1"/>
    </source>
</evidence>
<dbReference type="RefSeq" id="WP_119481440.1">
    <property type="nucleotide sequence ID" value="NZ_QXTG01000001.1"/>
</dbReference>
<keyword evidence="2" id="KW-1185">Reference proteome</keyword>
<sequence length="182" mass="20361">MDGARRTEGSGRRARLILVCGLGGSGKTTLADGLARELDVACLHKDDVKTALHDAGIVTARSFDVFRTLVEQQLSNRVDLVIEAIMHVPADWVLLRRWQETFDLDLVCVICAADRAERERRIRARTRHPVHAEADRRQLVEPDPVVEYGLLPGRHIPMSTDGDPSTGVREVLDRLAALRQER</sequence>
<dbReference type="SUPFAM" id="SSF52540">
    <property type="entry name" value="P-loop containing nucleoside triphosphate hydrolases"/>
    <property type="match status" value="1"/>
</dbReference>
<dbReference type="InterPro" id="IPR027417">
    <property type="entry name" value="P-loop_NTPase"/>
</dbReference>
<dbReference type="AlphaFoldDB" id="A0A3A1U7Q5"/>